<evidence type="ECO:0000313" key="6">
    <source>
        <dbReference type="EMBL" id="WWD82135.1"/>
    </source>
</evidence>
<evidence type="ECO:0000259" key="5">
    <source>
        <dbReference type="PROSITE" id="PS51930"/>
    </source>
</evidence>
<dbReference type="PANTHER" id="PTHR33941">
    <property type="entry name" value="PROPANEDIOL UTILIZATION PROTEIN PDUA"/>
    <property type="match status" value="1"/>
</dbReference>
<comment type="similarity">
    <text evidence="3">Belongs to the bacterial microcompartments protein family.</text>
</comment>
<evidence type="ECO:0000256" key="4">
    <source>
        <dbReference type="SAM" id="MobiDB-lite"/>
    </source>
</evidence>
<sequence length="135" mass="14554">MNQSLGLVEIRGMSTAVVVADAMAKSANIKIVGIENSKGLGYMTIKITGDIGAVNAAVSAGKQIGITNNNFVSSKVIPRPSDFVYKVFGTNKEDSNENIDKKENNEENVKIDNSLTDCEISELNEEADDNLENKE</sequence>
<dbReference type="Proteomes" id="UP001348492">
    <property type="component" value="Chromosome"/>
</dbReference>
<accession>A0ABZ2EQJ4</accession>
<dbReference type="SMART" id="SM00877">
    <property type="entry name" value="BMC"/>
    <property type="match status" value="1"/>
</dbReference>
<feature type="region of interest" description="Disordered" evidence="4">
    <location>
        <begin position="94"/>
        <end position="116"/>
    </location>
</feature>
<dbReference type="InterPro" id="IPR044872">
    <property type="entry name" value="CcmK/CsoS1_BMC"/>
</dbReference>
<reference evidence="6 7" key="1">
    <citation type="journal article" date="2023" name="PLoS ONE">
        <title>Genome-based metabolic and phylogenomic analysis of three Terrisporobacter species.</title>
        <authorList>
            <person name="Boer T."/>
            <person name="Bengelsdorf F.R."/>
            <person name="Bomeke M."/>
            <person name="Daniel R."/>
            <person name="Poehlein A."/>
        </authorList>
    </citation>
    <scope>NUCLEOTIDE SEQUENCE [LARGE SCALE GENOMIC DNA]</scope>
    <source>
        <strain evidence="6 7">DSM 1288</strain>
    </source>
</reference>
<dbReference type="PANTHER" id="PTHR33941:SF11">
    <property type="entry name" value="BACTERIAL MICROCOMPARTMENT SHELL PROTEIN PDUJ"/>
    <property type="match status" value="1"/>
</dbReference>
<evidence type="ECO:0000256" key="3">
    <source>
        <dbReference type="PROSITE-ProRule" id="PRU01278"/>
    </source>
</evidence>
<dbReference type="InterPro" id="IPR037233">
    <property type="entry name" value="CcmK-like_sf"/>
</dbReference>
<keyword evidence="2" id="KW-1283">Bacterial microcompartment</keyword>
<organism evidence="6 7">
    <name type="scientific">Terrisporobacter glycolicus ATCC 14880 = DSM 1288</name>
    <dbReference type="NCBI Taxonomy" id="1121315"/>
    <lineage>
        <taxon>Bacteria</taxon>
        <taxon>Bacillati</taxon>
        <taxon>Bacillota</taxon>
        <taxon>Clostridia</taxon>
        <taxon>Peptostreptococcales</taxon>
        <taxon>Peptostreptococcaceae</taxon>
        <taxon>Terrisporobacter</taxon>
    </lineage>
</organism>
<proteinExistence type="inferred from homology"/>
<name>A0ABZ2EQJ4_9FIRM</name>
<comment type="subcellular location">
    <subcellularLocation>
        <location evidence="1">Bacterial microcompartment</location>
    </subcellularLocation>
</comment>
<keyword evidence="7" id="KW-1185">Reference proteome</keyword>
<dbReference type="Pfam" id="PF00936">
    <property type="entry name" value="BMC"/>
    <property type="match status" value="1"/>
</dbReference>
<feature type="compositionally biased region" description="Basic and acidic residues" evidence="4">
    <location>
        <begin position="94"/>
        <end position="110"/>
    </location>
</feature>
<gene>
    <name evidence="6" type="ORF">TEGL_05100</name>
</gene>
<dbReference type="InterPro" id="IPR000249">
    <property type="entry name" value="BMC_dom"/>
</dbReference>
<dbReference type="RefSeq" id="WP_034855025.1">
    <property type="nucleotide sequence ID" value="NZ_CP117523.1"/>
</dbReference>
<evidence type="ECO:0000256" key="1">
    <source>
        <dbReference type="ARBA" id="ARBA00024322"/>
    </source>
</evidence>
<dbReference type="CDD" id="cd07056">
    <property type="entry name" value="BMC_PduK"/>
    <property type="match status" value="1"/>
</dbReference>
<evidence type="ECO:0000313" key="7">
    <source>
        <dbReference type="Proteomes" id="UP001348492"/>
    </source>
</evidence>
<dbReference type="SUPFAM" id="SSF143414">
    <property type="entry name" value="CcmK-like"/>
    <property type="match status" value="1"/>
</dbReference>
<dbReference type="Gene3D" id="3.30.70.1710">
    <property type="match status" value="1"/>
</dbReference>
<dbReference type="EMBL" id="CP117523">
    <property type="protein sequence ID" value="WWD82135.1"/>
    <property type="molecule type" value="Genomic_DNA"/>
</dbReference>
<feature type="domain" description="BMC" evidence="5">
    <location>
        <begin position="4"/>
        <end position="89"/>
    </location>
</feature>
<dbReference type="PROSITE" id="PS51930">
    <property type="entry name" value="BMC_2"/>
    <property type="match status" value="1"/>
</dbReference>
<dbReference type="InterPro" id="IPR050575">
    <property type="entry name" value="BMC_shell"/>
</dbReference>
<protein>
    <recommendedName>
        <fullName evidence="5">BMC domain-containing protein</fullName>
    </recommendedName>
</protein>
<evidence type="ECO:0000256" key="2">
    <source>
        <dbReference type="ARBA" id="ARBA00024446"/>
    </source>
</evidence>